<dbReference type="GO" id="GO:0004601">
    <property type="term" value="F:peroxidase activity"/>
    <property type="evidence" value="ECO:0007669"/>
    <property type="project" value="UniProtKB-KW"/>
</dbReference>
<sequence length="502" mass="57182">MFNCKSCHKLRRHFLGELISNKYQYRELDGSNNNSKHPTYGMTGQNFIRHSKADYTDGLNSPSGQNRPSARVISNMVFDQDESKPNCQELTNMFWLIGQFVDHSITLTNTGDVKWPIQVPKGDKYFDPNSTGNEIIGFTRSLYDPETGKNGKHREQVNQLSPLLDGSMVYGHNKKRGDYLRTFKDGLMRTSQGDMLPIYVGGFPNAGPPGHISFIGGDVRCNEHIGLASMHNLFVLEHNYWAREIKKCAPDMLDEDIYQKAKMVVEAEIQAIAYNEYLPHLLGPDSLSEYKGFDPEVNPQLTGEFAVAAYRFGHSMVASNMYGEKQNLRDTFFASHIISNDGGIGPILKQFCNSQSETLNSKMIHDLRNFLFGKPGQGGHDLAALNMQRGRDHGLASYNQVRKDLGLSTQERRKDMDLFCGGLLECPHSEALVGETFYLLIKDQFERIRNGDGFWYQYRMSKKQVRYINGITLGQIMHRHIGLDRNDVFRKSKNKYQCKCHK</sequence>
<dbReference type="GO" id="GO:0005576">
    <property type="term" value="C:extracellular region"/>
    <property type="evidence" value="ECO:0007669"/>
    <property type="project" value="UniProtKB-SubCell"/>
</dbReference>
<evidence type="ECO:0000256" key="2">
    <source>
        <dbReference type="ARBA" id="ARBA00022525"/>
    </source>
</evidence>
<dbReference type="PANTHER" id="PTHR11475">
    <property type="entry name" value="OXIDASE/PEROXIDASE"/>
    <property type="match status" value="1"/>
</dbReference>
<proteinExistence type="predicted"/>
<gene>
    <name evidence="4" type="ORF">LCPAC201_01270</name>
</gene>
<organism evidence="4">
    <name type="scientific">Pithovirus LCPAC201</name>
    <dbReference type="NCBI Taxonomy" id="2506591"/>
    <lineage>
        <taxon>Viruses</taxon>
        <taxon>Pithoviruses</taxon>
    </lineage>
</organism>
<comment type="subcellular location">
    <subcellularLocation>
        <location evidence="1">Secreted</location>
    </subcellularLocation>
</comment>
<evidence type="ECO:0000256" key="3">
    <source>
        <dbReference type="ARBA" id="ARBA00023180"/>
    </source>
</evidence>
<dbReference type="GO" id="GO:0020037">
    <property type="term" value="F:heme binding"/>
    <property type="evidence" value="ECO:0007669"/>
    <property type="project" value="InterPro"/>
</dbReference>
<dbReference type="SUPFAM" id="SSF48113">
    <property type="entry name" value="Heme-dependent peroxidases"/>
    <property type="match status" value="1"/>
</dbReference>
<keyword evidence="3" id="KW-0325">Glycoprotein</keyword>
<keyword evidence="2" id="KW-0964">Secreted</keyword>
<evidence type="ECO:0000313" key="4">
    <source>
        <dbReference type="EMBL" id="QBK90826.1"/>
    </source>
</evidence>
<dbReference type="InterPro" id="IPR037120">
    <property type="entry name" value="Haem_peroxidase_sf_animal"/>
</dbReference>
<dbReference type="InterPro" id="IPR019791">
    <property type="entry name" value="Haem_peroxidase_animal"/>
</dbReference>
<dbReference type="GO" id="GO:0006979">
    <property type="term" value="P:response to oxidative stress"/>
    <property type="evidence" value="ECO:0007669"/>
    <property type="project" value="InterPro"/>
</dbReference>
<dbReference type="EMBL" id="MK500499">
    <property type="protein sequence ID" value="QBK90826.1"/>
    <property type="molecule type" value="Genomic_DNA"/>
</dbReference>
<name>A0A481Z5G7_9VIRU</name>
<dbReference type="PROSITE" id="PS50292">
    <property type="entry name" value="PEROXIDASE_3"/>
    <property type="match status" value="1"/>
</dbReference>
<dbReference type="PRINTS" id="PR00457">
    <property type="entry name" value="ANPEROXIDASE"/>
</dbReference>
<protein>
    <submittedName>
        <fullName evidence="4">Heme peroxidase</fullName>
    </submittedName>
</protein>
<dbReference type="PANTHER" id="PTHR11475:SF4">
    <property type="entry name" value="CHORION PEROXIDASE"/>
    <property type="match status" value="1"/>
</dbReference>
<reference evidence="4" key="1">
    <citation type="journal article" date="2019" name="MBio">
        <title>Virus Genomes from Deep Sea Sediments Expand the Ocean Megavirome and Support Independent Origins of Viral Gigantism.</title>
        <authorList>
            <person name="Backstrom D."/>
            <person name="Yutin N."/>
            <person name="Jorgensen S.L."/>
            <person name="Dharamshi J."/>
            <person name="Homa F."/>
            <person name="Zaremba-Niedwiedzka K."/>
            <person name="Spang A."/>
            <person name="Wolf Y.I."/>
            <person name="Koonin E.V."/>
            <person name="Ettema T.J."/>
        </authorList>
    </citation>
    <scope>NUCLEOTIDE SEQUENCE</scope>
</reference>
<keyword evidence="4" id="KW-0575">Peroxidase</keyword>
<dbReference type="Gene3D" id="1.10.640.10">
    <property type="entry name" value="Haem peroxidase domain superfamily, animal type"/>
    <property type="match status" value="1"/>
</dbReference>
<evidence type="ECO:0000256" key="1">
    <source>
        <dbReference type="ARBA" id="ARBA00004613"/>
    </source>
</evidence>
<keyword evidence="4" id="KW-0560">Oxidoreductase</keyword>
<dbReference type="InterPro" id="IPR010255">
    <property type="entry name" value="Haem_peroxidase_sf"/>
</dbReference>
<accession>A0A481Z5G7</accession>
<dbReference type="Pfam" id="PF03098">
    <property type="entry name" value="An_peroxidase"/>
    <property type="match status" value="1"/>
</dbReference>